<organism evidence="3 4">
    <name type="scientific">Pholiota conissans</name>
    <dbReference type="NCBI Taxonomy" id="109636"/>
    <lineage>
        <taxon>Eukaryota</taxon>
        <taxon>Fungi</taxon>
        <taxon>Dikarya</taxon>
        <taxon>Basidiomycota</taxon>
        <taxon>Agaricomycotina</taxon>
        <taxon>Agaricomycetes</taxon>
        <taxon>Agaricomycetidae</taxon>
        <taxon>Agaricales</taxon>
        <taxon>Agaricineae</taxon>
        <taxon>Strophariaceae</taxon>
        <taxon>Pholiota</taxon>
    </lineage>
</organism>
<feature type="transmembrane region" description="Helical" evidence="1">
    <location>
        <begin position="163"/>
        <end position="189"/>
    </location>
</feature>
<evidence type="ECO:0000313" key="4">
    <source>
        <dbReference type="Proteomes" id="UP000807469"/>
    </source>
</evidence>
<evidence type="ECO:0000259" key="2">
    <source>
        <dbReference type="Pfam" id="PF20152"/>
    </source>
</evidence>
<keyword evidence="1" id="KW-1133">Transmembrane helix</keyword>
<evidence type="ECO:0000313" key="3">
    <source>
        <dbReference type="EMBL" id="KAF9478010.1"/>
    </source>
</evidence>
<feature type="domain" description="DUF6534" evidence="2">
    <location>
        <begin position="174"/>
        <end position="220"/>
    </location>
</feature>
<protein>
    <recommendedName>
        <fullName evidence="2">DUF6534 domain-containing protein</fullName>
    </recommendedName>
</protein>
<dbReference type="Pfam" id="PF20152">
    <property type="entry name" value="DUF6534"/>
    <property type="match status" value="1"/>
</dbReference>
<sequence>MAPMQLLSLTNSTIDNTVGAIVLGVVGASFLFGITTLQAYWYYHSYPSDSLLHKCSVALLWTLDAFHLALVVHTVYAYVVGGFDDRYALLHIEWSLKLQISINVVVVLMVHSLYASRVWLLSGYHQGFLGYIVAFVVVGGFVVGVILAYMTYTVHTFLELETISWAIDAALATSTTIDFIIAAAMCYYLSKSKGSITRLNSRISTIIQYTLSSGLFTSTVAENRKAHSTHLHLMST</sequence>
<name>A0A9P5Z1G6_9AGAR</name>
<reference evidence="3" key="1">
    <citation type="submission" date="2020-11" db="EMBL/GenBank/DDBJ databases">
        <authorList>
            <consortium name="DOE Joint Genome Institute"/>
            <person name="Ahrendt S."/>
            <person name="Riley R."/>
            <person name="Andreopoulos W."/>
            <person name="Labutti K."/>
            <person name="Pangilinan J."/>
            <person name="Ruiz-Duenas F.J."/>
            <person name="Barrasa J.M."/>
            <person name="Sanchez-Garcia M."/>
            <person name="Camarero S."/>
            <person name="Miyauchi S."/>
            <person name="Serrano A."/>
            <person name="Linde D."/>
            <person name="Babiker R."/>
            <person name="Drula E."/>
            <person name="Ayuso-Fernandez I."/>
            <person name="Pacheco R."/>
            <person name="Padilla G."/>
            <person name="Ferreira P."/>
            <person name="Barriuso J."/>
            <person name="Kellner H."/>
            <person name="Castanera R."/>
            <person name="Alfaro M."/>
            <person name="Ramirez L."/>
            <person name="Pisabarro A.G."/>
            <person name="Kuo A."/>
            <person name="Tritt A."/>
            <person name="Lipzen A."/>
            <person name="He G."/>
            <person name="Yan M."/>
            <person name="Ng V."/>
            <person name="Cullen D."/>
            <person name="Martin F."/>
            <person name="Rosso M.-N."/>
            <person name="Henrissat B."/>
            <person name="Hibbett D."/>
            <person name="Martinez A.T."/>
            <person name="Grigoriev I.V."/>
        </authorList>
    </citation>
    <scope>NUCLEOTIDE SEQUENCE</scope>
    <source>
        <strain evidence="3">CIRM-BRFM 674</strain>
    </source>
</reference>
<keyword evidence="1" id="KW-0812">Transmembrane</keyword>
<feature type="transmembrane region" description="Helical" evidence="1">
    <location>
        <begin position="128"/>
        <end position="151"/>
    </location>
</feature>
<dbReference type="Proteomes" id="UP000807469">
    <property type="component" value="Unassembled WGS sequence"/>
</dbReference>
<comment type="caution">
    <text evidence="3">The sequence shown here is derived from an EMBL/GenBank/DDBJ whole genome shotgun (WGS) entry which is preliminary data.</text>
</comment>
<gene>
    <name evidence="3" type="ORF">BDN70DRAFT_880548</name>
</gene>
<feature type="transmembrane region" description="Helical" evidence="1">
    <location>
        <begin position="20"/>
        <end position="43"/>
    </location>
</feature>
<dbReference type="EMBL" id="MU155245">
    <property type="protein sequence ID" value="KAF9478010.1"/>
    <property type="molecule type" value="Genomic_DNA"/>
</dbReference>
<keyword evidence="4" id="KW-1185">Reference proteome</keyword>
<evidence type="ECO:0000256" key="1">
    <source>
        <dbReference type="SAM" id="Phobius"/>
    </source>
</evidence>
<accession>A0A9P5Z1G6</accession>
<proteinExistence type="predicted"/>
<feature type="transmembrane region" description="Helical" evidence="1">
    <location>
        <begin position="98"/>
        <end position="116"/>
    </location>
</feature>
<keyword evidence="1" id="KW-0472">Membrane</keyword>
<dbReference type="InterPro" id="IPR045339">
    <property type="entry name" value="DUF6534"/>
</dbReference>
<dbReference type="PANTHER" id="PTHR40465">
    <property type="entry name" value="CHROMOSOME 1, WHOLE GENOME SHOTGUN SEQUENCE"/>
    <property type="match status" value="1"/>
</dbReference>
<dbReference type="AlphaFoldDB" id="A0A9P5Z1G6"/>
<feature type="transmembrane region" description="Helical" evidence="1">
    <location>
        <begin position="55"/>
        <end position="78"/>
    </location>
</feature>
<dbReference type="OrthoDB" id="2798516at2759"/>
<dbReference type="PANTHER" id="PTHR40465:SF1">
    <property type="entry name" value="DUF6534 DOMAIN-CONTAINING PROTEIN"/>
    <property type="match status" value="1"/>
</dbReference>